<keyword evidence="8" id="KW-0846">Cobalamin</keyword>
<dbReference type="SUPFAM" id="SSF49854">
    <property type="entry name" value="Spermadhesin, CUB domain"/>
    <property type="match status" value="26"/>
</dbReference>
<dbReference type="FunFam" id="2.10.25.10:FF:000061">
    <property type="entry name" value="Delta-like protein"/>
    <property type="match status" value="1"/>
</dbReference>
<dbReference type="Pfam" id="PF12947">
    <property type="entry name" value="EGF_3"/>
    <property type="match status" value="1"/>
</dbReference>
<dbReference type="PROSITE" id="PS01180">
    <property type="entry name" value="CUB"/>
    <property type="match status" value="26"/>
</dbReference>
<evidence type="ECO:0000256" key="6">
    <source>
        <dbReference type="ARBA" id="ARBA00022548"/>
    </source>
</evidence>
<dbReference type="InterPro" id="IPR000152">
    <property type="entry name" value="EGF-type_Asp/Asn_hydroxyl_site"/>
</dbReference>
<organism evidence="31 32">
    <name type="scientific">Dinothrombium tinctorium</name>
    <dbReference type="NCBI Taxonomy" id="1965070"/>
    <lineage>
        <taxon>Eukaryota</taxon>
        <taxon>Metazoa</taxon>
        <taxon>Ecdysozoa</taxon>
        <taxon>Arthropoda</taxon>
        <taxon>Chelicerata</taxon>
        <taxon>Arachnida</taxon>
        <taxon>Acari</taxon>
        <taxon>Acariformes</taxon>
        <taxon>Trombidiformes</taxon>
        <taxon>Prostigmata</taxon>
        <taxon>Anystina</taxon>
        <taxon>Parasitengona</taxon>
        <taxon>Trombidioidea</taxon>
        <taxon>Trombidiidae</taxon>
        <taxon>Dinothrombium</taxon>
    </lineage>
</organism>
<evidence type="ECO:0000256" key="21">
    <source>
        <dbReference type="ARBA" id="ARBA00023285"/>
    </source>
</evidence>
<dbReference type="InterPro" id="IPR049883">
    <property type="entry name" value="NOTCH1_EGF-like"/>
</dbReference>
<dbReference type="Pfam" id="PF00008">
    <property type="entry name" value="EGF"/>
    <property type="match status" value="4"/>
</dbReference>
<keyword evidence="17" id="KW-1207">Sterol metabolism</keyword>
<dbReference type="SMART" id="SM00042">
    <property type="entry name" value="CUB"/>
    <property type="match status" value="26"/>
</dbReference>
<proteinExistence type="predicted"/>
<feature type="domain" description="CUB" evidence="28">
    <location>
        <begin position="2136"/>
        <end position="2246"/>
    </location>
</feature>
<dbReference type="PANTHER" id="PTHR24251">
    <property type="entry name" value="OVOCHYMASE-RELATED"/>
    <property type="match status" value="1"/>
</dbReference>
<dbReference type="InterPro" id="IPR000742">
    <property type="entry name" value="EGF"/>
</dbReference>
<keyword evidence="4" id="KW-1003">Cell membrane</keyword>
<comment type="subunit">
    <text evidence="25">Interacts with AMN. Component of the cubam complex composed of one CUBN trimer and one AMN chain. The cubam complex can dimerize. Interacts with LRP2 in a dual-receptor complex in a calcium-dependent manner. Found in a complex with PID1/PCLI1, LRP1 and CUBNI. Interacts with LRP1 and PID1/PCLI1.</text>
</comment>
<feature type="domain" description="CUB" evidence="28">
    <location>
        <begin position="2489"/>
        <end position="2607"/>
    </location>
</feature>
<dbReference type="GO" id="GO:0005765">
    <property type="term" value="C:lysosomal membrane"/>
    <property type="evidence" value="ECO:0007669"/>
    <property type="project" value="UniProtKB-SubCell"/>
</dbReference>
<dbReference type="InterPro" id="IPR024731">
    <property type="entry name" value="NELL2-like_EGF"/>
</dbReference>
<dbReference type="OrthoDB" id="6512949at2759"/>
<feature type="non-terminal residue" evidence="31">
    <location>
        <position position="1"/>
    </location>
</feature>
<feature type="domain" description="EGF-like" evidence="29">
    <location>
        <begin position="173"/>
        <end position="214"/>
    </location>
</feature>
<feature type="domain" description="CUB" evidence="28">
    <location>
        <begin position="1425"/>
        <end position="1539"/>
    </location>
</feature>
<dbReference type="FunFam" id="2.60.120.290:FF:000018">
    <property type="entry name" value="cubilin"/>
    <property type="match status" value="1"/>
</dbReference>
<dbReference type="Proteomes" id="UP000285301">
    <property type="component" value="Unassembled WGS sequence"/>
</dbReference>
<keyword evidence="21" id="KW-0170">Cobalt</keyword>
<dbReference type="EMBL" id="NCKU01000479">
    <property type="protein sequence ID" value="RWS15368.1"/>
    <property type="molecule type" value="Genomic_DNA"/>
</dbReference>
<protein>
    <recommendedName>
        <fullName evidence="23">Cubilin</fullName>
    </recommendedName>
</protein>
<evidence type="ECO:0000256" key="18">
    <source>
        <dbReference type="ARBA" id="ARBA00023180"/>
    </source>
</evidence>
<evidence type="ECO:0000256" key="23">
    <source>
        <dbReference type="ARBA" id="ARBA00023878"/>
    </source>
</evidence>
<feature type="domain" description="CUB" evidence="28">
    <location>
        <begin position="3275"/>
        <end position="3386"/>
    </location>
</feature>
<dbReference type="CDD" id="cd22201">
    <property type="entry name" value="cubilin_NTD"/>
    <property type="match status" value="1"/>
</dbReference>
<dbReference type="PROSITE" id="PS00010">
    <property type="entry name" value="ASX_HYDROXYL"/>
    <property type="match status" value="3"/>
</dbReference>
<feature type="disulfide bond" evidence="26">
    <location>
        <begin position="2489"/>
        <end position="2516"/>
    </location>
</feature>
<dbReference type="GO" id="GO:0005509">
    <property type="term" value="F:calcium ion binding"/>
    <property type="evidence" value="ECO:0007669"/>
    <property type="project" value="InterPro"/>
</dbReference>
<keyword evidence="14" id="KW-0443">Lipid metabolism</keyword>
<feature type="domain" description="CUB" evidence="28">
    <location>
        <begin position="721"/>
        <end position="835"/>
    </location>
</feature>
<dbReference type="FunFam" id="2.60.120.290:FF:000013">
    <property type="entry name" value="Membrane frizzled-related protein"/>
    <property type="match status" value="11"/>
</dbReference>
<name>A0A3S3P5I2_9ACAR</name>
<dbReference type="EMBL" id="NCKU01001818">
    <property type="protein sequence ID" value="RWS11164.1"/>
    <property type="molecule type" value="Genomic_DNA"/>
</dbReference>
<feature type="domain" description="EGF-like" evidence="29">
    <location>
        <begin position="401"/>
        <end position="439"/>
    </location>
</feature>
<evidence type="ECO:0000256" key="2">
    <source>
        <dbReference type="ARBA" id="ARBA00004202"/>
    </source>
</evidence>
<dbReference type="GO" id="GO:0005768">
    <property type="term" value="C:endosome"/>
    <property type="evidence" value="ECO:0007669"/>
    <property type="project" value="UniProtKB-SubCell"/>
</dbReference>
<keyword evidence="10" id="KW-0732">Signal</keyword>
<keyword evidence="15" id="KW-0472">Membrane</keyword>
<evidence type="ECO:0000256" key="11">
    <source>
        <dbReference type="ARBA" id="ARBA00022737"/>
    </source>
</evidence>
<feature type="domain" description="CUB" evidence="28">
    <location>
        <begin position="1772"/>
        <end position="1883"/>
    </location>
</feature>
<evidence type="ECO:0000259" key="29">
    <source>
        <dbReference type="PROSITE" id="PS50026"/>
    </source>
</evidence>
<dbReference type="FunFam" id="2.60.120.290:FF:000060">
    <property type="entry name" value="Cubilin homolog"/>
    <property type="match status" value="1"/>
</dbReference>
<feature type="domain" description="CUB" evidence="28">
    <location>
        <begin position="2917"/>
        <end position="3032"/>
    </location>
</feature>
<dbReference type="SMART" id="SM00179">
    <property type="entry name" value="EGF_CA"/>
    <property type="match status" value="7"/>
</dbReference>
<evidence type="ECO:0000256" key="24">
    <source>
        <dbReference type="ARBA" id="ARBA00049611"/>
    </source>
</evidence>
<keyword evidence="11" id="KW-0677">Repeat</keyword>
<keyword evidence="7" id="KW-0597">Phosphoprotein</keyword>
<feature type="domain" description="CUB" evidence="28">
    <location>
        <begin position="3505"/>
        <end position="3587"/>
    </location>
</feature>
<dbReference type="InterPro" id="IPR035914">
    <property type="entry name" value="Sperma_CUB_dom_sf"/>
</dbReference>
<dbReference type="PROSITE" id="PS00022">
    <property type="entry name" value="EGF_1"/>
    <property type="match status" value="4"/>
</dbReference>
<evidence type="ECO:0000256" key="25">
    <source>
        <dbReference type="ARBA" id="ARBA00049703"/>
    </source>
</evidence>
<dbReference type="GO" id="GO:0015031">
    <property type="term" value="P:protein transport"/>
    <property type="evidence" value="ECO:0007669"/>
    <property type="project" value="UniProtKB-KW"/>
</dbReference>
<dbReference type="CDD" id="cd00053">
    <property type="entry name" value="EGF"/>
    <property type="match status" value="1"/>
</dbReference>
<accession>A0A3S3P5I2</accession>
<keyword evidence="18" id="KW-0325">Glycoprotein</keyword>
<dbReference type="Pfam" id="PF00431">
    <property type="entry name" value="CUB"/>
    <property type="match status" value="26"/>
</dbReference>
<dbReference type="CDD" id="cd00041">
    <property type="entry name" value="CUB"/>
    <property type="match status" value="25"/>
</dbReference>
<feature type="disulfide bond" evidence="27">
    <location>
        <begin position="161"/>
        <end position="170"/>
    </location>
</feature>
<feature type="domain" description="CUB" evidence="28">
    <location>
        <begin position="836"/>
        <end position="948"/>
    </location>
</feature>
<dbReference type="SUPFAM" id="SSF57196">
    <property type="entry name" value="EGF/Laminin"/>
    <property type="match status" value="3"/>
</dbReference>
<reference evidence="31 32" key="1">
    <citation type="journal article" date="2018" name="Gigascience">
        <title>Genomes of trombidid mites reveal novel predicted allergens and laterally-transferred genes associated with secondary metabolism.</title>
        <authorList>
            <person name="Dong X."/>
            <person name="Chaisiri K."/>
            <person name="Xia D."/>
            <person name="Armstrong S.D."/>
            <person name="Fang Y."/>
            <person name="Donnelly M.J."/>
            <person name="Kadowaki T."/>
            <person name="McGarry J.W."/>
            <person name="Darby A.C."/>
            <person name="Makepeace B.L."/>
        </authorList>
    </citation>
    <scope>NUCLEOTIDE SEQUENCE [LARGE SCALE GENOMIC DNA]</scope>
    <source>
        <strain evidence="31">UoL-WK</strain>
    </source>
</reference>
<feature type="domain" description="CUB" evidence="28">
    <location>
        <begin position="603"/>
        <end position="715"/>
    </location>
</feature>
<feature type="disulfide bond" evidence="27">
    <location>
        <begin position="467"/>
        <end position="476"/>
    </location>
</feature>
<dbReference type="InterPro" id="IPR000859">
    <property type="entry name" value="CUB_dom"/>
</dbReference>
<dbReference type="InterPro" id="IPR018097">
    <property type="entry name" value="EGF_Ca-bd_CS"/>
</dbReference>
<feature type="domain" description="CUB" evidence="28">
    <location>
        <begin position="1543"/>
        <end position="1655"/>
    </location>
</feature>
<keyword evidence="9" id="KW-0165">Cleavage on pair of basic residues</keyword>
<evidence type="ECO:0000256" key="5">
    <source>
        <dbReference type="ARBA" id="ARBA00022536"/>
    </source>
</evidence>
<feature type="domain" description="CUB" evidence="28">
    <location>
        <begin position="2017"/>
        <end position="2135"/>
    </location>
</feature>
<keyword evidence="13" id="KW-0653">Protein transport</keyword>
<evidence type="ECO:0000256" key="22">
    <source>
        <dbReference type="ARBA" id="ARBA00023765"/>
    </source>
</evidence>
<feature type="domain" description="CUB" evidence="28">
    <location>
        <begin position="952"/>
        <end position="1070"/>
    </location>
</feature>
<feature type="domain" description="CUB" evidence="28">
    <location>
        <begin position="2803"/>
        <end position="2916"/>
    </location>
</feature>
<dbReference type="PROSITE" id="PS50026">
    <property type="entry name" value="EGF_3"/>
    <property type="match status" value="4"/>
</dbReference>
<dbReference type="CDD" id="cd00054">
    <property type="entry name" value="EGF_CA"/>
    <property type="match status" value="4"/>
</dbReference>
<keyword evidence="20" id="KW-0458">Lysosome</keyword>
<evidence type="ECO:0000256" key="3">
    <source>
        <dbReference type="ARBA" id="ARBA00022448"/>
    </source>
</evidence>
<evidence type="ECO:0000256" key="7">
    <source>
        <dbReference type="ARBA" id="ARBA00022553"/>
    </source>
</evidence>
<keyword evidence="3" id="KW-0813">Transport</keyword>
<dbReference type="GO" id="GO:0008203">
    <property type="term" value="P:cholesterol metabolic process"/>
    <property type="evidence" value="ECO:0007669"/>
    <property type="project" value="UniProtKB-KW"/>
</dbReference>
<evidence type="ECO:0000256" key="15">
    <source>
        <dbReference type="ARBA" id="ARBA00023136"/>
    </source>
</evidence>
<feature type="disulfide bond" evidence="26">
    <location>
        <begin position="2368"/>
        <end position="2395"/>
    </location>
</feature>
<evidence type="ECO:0000256" key="10">
    <source>
        <dbReference type="ARBA" id="ARBA00022729"/>
    </source>
</evidence>
<dbReference type="FunFam" id="2.10.25.10:FF:000260">
    <property type="entry name" value="Notch receptor 4"/>
    <property type="match status" value="1"/>
</dbReference>
<evidence type="ECO:0000256" key="4">
    <source>
        <dbReference type="ARBA" id="ARBA00022475"/>
    </source>
</evidence>
<keyword evidence="5 27" id="KW-0245">EGF-like domain</keyword>
<evidence type="ECO:0000256" key="8">
    <source>
        <dbReference type="ARBA" id="ARBA00022628"/>
    </source>
</evidence>
<evidence type="ECO:0000313" key="30">
    <source>
        <dbReference type="EMBL" id="RWS11164.1"/>
    </source>
</evidence>
<feature type="domain" description="CUB" evidence="28">
    <location>
        <begin position="1076"/>
        <end position="1188"/>
    </location>
</feature>
<dbReference type="FunFam" id="2.60.120.290:FF:000005">
    <property type="entry name" value="Procollagen C-endopeptidase enhancer 1"/>
    <property type="match status" value="1"/>
</dbReference>
<feature type="domain" description="CUB" evidence="28">
    <location>
        <begin position="3153"/>
        <end position="3271"/>
    </location>
</feature>
<evidence type="ECO:0000259" key="28">
    <source>
        <dbReference type="PROSITE" id="PS01180"/>
    </source>
</evidence>
<dbReference type="InterPro" id="IPR009030">
    <property type="entry name" value="Growth_fac_rcpt_cys_sf"/>
</dbReference>
<feature type="domain" description="CUB" evidence="28">
    <location>
        <begin position="1192"/>
        <end position="1304"/>
    </location>
</feature>
<dbReference type="Gene3D" id="2.10.25.10">
    <property type="entry name" value="Laminin"/>
    <property type="match status" value="6"/>
</dbReference>
<feature type="domain" description="EGF-like" evidence="29">
    <location>
        <begin position="441"/>
        <end position="477"/>
    </location>
</feature>
<evidence type="ECO:0000256" key="13">
    <source>
        <dbReference type="ARBA" id="ARBA00022927"/>
    </source>
</evidence>
<dbReference type="PROSITE" id="PS01187">
    <property type="entry name" value="EGF_CA"/>
    <property type="match status" value="2"/>
</dbReference>
<evidence type="ECO:0000256" key="20">
    <source>
        <dbReference type="ARBA" id="ARBA00023228"/>
    </source>
</evidence>
<feature type="domain" description="CUB" evidence="28">
    <location>
        <begin position="3388"/>
        <end position="3499"/>
    </location>
</feature>
<feature type="domain" description="CUB" evidence="28">
    <location>
        <begin position="2368"/>
        <end position="2485"/>
    </location>
</feature>
<feature type="domain" description="CUB" evidence="28">
    <location>
        <begin position="1884"/>
        <end position="1996"/>
    </location>
</feature>
<dbReference type="GO" id="GO:0005886">
    <property type="term" value="C:plasma membrane"/>
    <property type="evidence" value="ECO:0007669"/>
    <property type="project" value="UniProtKB-SubCell"/>
</dbReference>
<feature type="disulfide bond" evidence="27">
    <location>
        <begin position="410"/>
        <end position="427"/>
    </location>
</feature>
<gene>
    <name evidence="31" type="ORF">B4U79_03134</name>
    <name evidence="30" type="ORF">B4U79_03322</name>
</gene>
<feature type="disulfide bond" evidence="27">
    <location>
        <begin position="405"/>
        <end position="415"/>
    </location>
</feature>
<keyword evidence="6" id="KW-0153">Cholesterol metabolism</keyword>
<dbReference type="Pfam" id="PF07645">
    <property type="entry name" value="EGF_CA"/>
    <property type="match status" value="2"/>
</dbReference>
<keyword evidence="19" id="KW-0753">Steroid metabolism</keyword>
<feature type="disulfide bond" evidence="27">
    <location>
        <begin position="204"/>
        <end position="213"/>
    </location>
</feature>
<evidence type="ECO:0000256" key="26">
    <source>
        <dbReference type="PROSITE-ProRule" id="PRU00059"/>
    </source>
</evidence>
<feature type="domain" description="CUB" evidence="28">
    <location>
        <begin position="1305"/>
        <end position="1423"/>
    </location>
</feature>
<feature type="domain" description="CUB" evidence="28">
    <location>
        <begin position="2250"/>
        <end position="2366"/>
    </location>
</feature>
<evidence type="ECO:0000313" key="31">
    <source>
        <dbReference type="EMBL" id="RWS15368.1"/>
    </source>
</evidence>
<feature type="domain" description="CUB" evidence="28">
    <location>
        <begin position="3034"/>
        <end position="3146"/>
    </location>
</feature>
<dbReference type="SMART" id="SM00181">
    <property type="entry name" value="EGF"/>
    <property type="match status" value="8"/>
</dbReference>
<keyword evidence="32" id="KW-1185">Reference proteome</keyword>
<dbReference type="FunFam" id="2.10.25.10:FF:000122">
    <property type="entry name" value="Protein crumbs homolog 2"/>
    <property type="match status" value="1"/>
</dbReference>
<feature type="domain" description="EGF-like" evidence="29">
    <location>
        <begin position="135"/>
        <end position="171"/>
    </location>
</feature>
<comment type="caution">
    <text evidence="31">The sequence shown here is derived from an EMBL/GenBank/DDBJ whole genome shotgun (WGS) entry which is preliminary data.</text>
</comment>
<evidence type="ECO:0000256" key="27">
    <source>
        <dbReference type="PROSITE-ProRule" id="PRU00076"/>
    </source>
</evidence>
<evidence type="ECO:0000256" key="16">
    <source>
        <dbReference type="ARBA" id="ARBA00023157"/>
    </source>
</evidence>
<keyword evidence="16 27" id="KW-1015">Disulfide bond</keyword>
<evidence type="ECO:0000256" key="17">
    <source>
        <dbReference type="ARBA" id="ARBA00023166"/>
    </source>
</evidence>
<sequence length="3587" mass="399075">PKLYVKDGHLIFETATNKNITFKSSSGGSIIVNNENLGTLVNLAKVSLADLKQLTSTHISGIQEKINGLEQQISSLTTTVNNFNVVQQNVTRLSQTIELILGSGSEKLTPLRIRRAVLNIYKWRKDFNRLKRLLSQNECESNPCKNGATCIDTYNSFVCRCPSGWQGPTCEEDVNECALFAGTDLGCQNGATCRNTPGSYQCQCAANWKGIHCTESHDDCDGASNVELCGHGTCYNVARRVPGQPNYRCVCDQGWKTNGVDPACNVDVNECTESRPPCSVNPPVVCINYPGGFQCGPCPPGFTGNGIVCTDIDECAENNGHCSTSPRIQCTNTIGSRICGPCPAGFIGDGTYCTFVGACRSNNGGCSPLATCIESGGDTRCQCPPNYIGNGIGPNGCLPRTGTTCSNNPCVHGTCIPSSDKSQAFTCQCSPGYSGTLCDVDINDCKNNPCKNGGTCIDQQNGFLCVCSSEWQGITCEETREVCGGRFPQPTGYIKYPLSSNSYGNNQNCIWIITTTPGKVLNLIFTAFNLEHSLDCSFDFLQINDGTTADSPKFGKYCGILSELPNNGNLTTNTNEAYIWFKSDQSQASNGFEFSWNTTDPICGGLVEGNFGSIKFPVNGGRYPNGRDCYWLVNVKKSKRIQFHFAMIAIERHSSCDFDYLKIYDGQKESDPILGLFCNSTQPAPLTTSSSSALIHFHSDESSNDLGFHLTFASVPGVIGCGGTLTADRGVIASPNFPDRYDTGLECDWLIRINPKDTMKLIFTEFDLEHHEECKFDYLEVYDGPDESAPLFGRYCSQKTRPPSKIISTGSTLFVKFRSDGSISGKGFSAIYETICGGYFNSPVGEIRSPYFPNPYPSNKRCIYHIAVEPGNVIQLQFTQFDVEGSINCALDSVEIRDGGHENDTRIGNFCGPLLPSLITSSFNELYITFKTDGSIENKGFVANYSTLNIGCGGIYKTSPGVISTPSHVPSASFDPVLGKFTSPCTWLIRSPPEYVIQLNFNTFSLTGQQGRCIDYVEIRDFDNNVFGTYCGTQKPPMIQSMSNLLTIIYLKRSPPSEVAEGFTATFVFKNASTACGGTYTRESGFIRSPNFPADYSGSRSCTWIIKAQEGHKISLDVRTFEIEPGPTCNFDFLEIRNGQYYDSPLVGKFCGTTITKYIVSHSNALYLQFKSDDTVSSKGFEIYYETALTGCGGTVTQPTGSITSPNYPQPYYHNAVCDWLIHVAQGSSITVHLIDVDVETSVDCQLDYLEFFDGSTDKSKLLRKVCQSESNSVLTSSSNQMLVRFRTDASISSRGFRITYNANCTRTIKGYRGAIENPHFPYASFSNVNCTWNIEAPLGNNITISFSHLNISESYNCTHTYVEVFELVKENQEGVSQKSLIKLCNNSAGIPKPFNTSSNVAKVNFFTEASLPSLFRLEWLSIGCGGEFIEKSFGSITSPNYPNPYPRSIECLWRIKVPDGNHVQLNIDEFQLEYHSDCAFDNFRVFSGPDTTSPEIIKLCHKLPQAKVVSSSGHDMTIYFKSDSSVVGRGFRVWFQAVGGECGGYFSTNSGTITSKNYPKRYESKDDCVWHLNIPGLHRIELTFTDFDMPESENCSSSYLAVYDHYISESNLLLKHCGKTIPPVITSSDDFMTIRMKADGHSDGKGFQAKYVAICGGIKTIESGETGALTSSNYPHTSVQKQFCNWTLQAKQPGERVTLTFTRIEGRRGASCVLDYVEVREGDSSDGPVIGRFCANDRLPAPITSEGSALWVSLHSKAVFRAVYTTGVSSCGGQFDSEKGYFMSPGYPNNYPLETECVWTIVASPGNRVTFSFIDFKLEDSEFCNLDYLELREGGASGKFINRYCGNTIPTVNVTSTNVLWVKFRSDNQGSARGFKALYDLQHGVDIVGTSGMIASPRFPESIPTREGKYTWTITSPQNTKISVTFSILEIISPQSGSNCFHYVKILDGYSEDAPELGKFCGFTLPPTIISHSNFLKIVYSSFFPARFFLSWQAVSSFTPSTVSTPLPPTSTKIQCGENILLNVSSKYELESPGYPYGYNQNLNCTWIISTAPGYHISLQVLDMNIEGVNESCYYDKVHFFEPKDYLSSEWRKNKTICGRYTPFYESTSNKLKVVFETDPLYNRTGFKIEFDSVCGGFISESSGIISTELVRGSTSCEWVVKVRQGRTISVTFEEMNIRSSDSSCNSAFILLRNGESKTSPFLGSGRFCGTTKPQNLETSSNFLYIKFFARLEIHASFRLNYREMSLGCGGPIELTLTSKSFELTSPNYPHLPPHDFECDWIVMSPPNTNIRIDFDVHFNQFTCNYTHEYIEIRDGGTITSRLIKKVCVPPRENSLLSTSNMMFIRFVTSGTWDFATFKATVNINKCGGTYRVWGASEITSLNYPQKYEDNLDCQWYFQAPSSRYTIVIRFLHLDLVSYTADCSSGDFIEFRDGNENGEVLGRFCQANSNTTTTINSRGPVVFAQFKSDTSDTATGFKFSVETKYNECGGTINPAITGVISSPNYPNPYPYPRTCQWYLRAPYDRRIKLTFNAYNMKPSRRISGDCVDRLSVTKSPIPPRTYLAQLLPCNNVKPAPIESLNMGMSIDFITNGLDLNEGFQATYSSEDEILLEVPPKSENEGDCNDGVLAIGSGEENRMRSEFIFCGNKTGTNFFYVLKSSGEESWIFLTMNYTNNYRGIKGKYRVQNCGGFYFEQNANLSSPGYPEAYPPNTICEWKFQVPYGSQVTLTFLDFELESNCENDFVEIKNGIYDNSPTIGKYCGKDKPSLIKSGGNGLTVIMRTDSSGVAKGFNFKSEMLTRGCGGVFHDQWHTFTSPNYPRQYDNNVECEWLIEVDPTFHVNISFYGRFEIEKEANCNNDYVRIEEMINDKWVKIGQYCGFTTPDTVTSRSHKVRIKFLTNNAVTGDGFMLTYTLACGDIFTGDQGVITSPGYPSNYLNNLNCRYLIQMQPGDFVSLEFEDFDIEDHETCLFDRVIIYKSNTTNDRTKLGPYCGKGSEKMPPKLINRDAMLIDFKTDTSVKRKGFKAVFKRLSCGGNFTTLSGEIESPSDNDKYLKNMNCIWLITVPENRVIEFTFLSIDIEYCYRCYCDGVTIRDGNNASAPPIGFFCGRSEQPRIKSTGNQLYVRFHTNSYYERKGFKAAYRTTIGEKQGCGGVLESKTGVIQSPDIDKNGLYDYDLDCVWTIIAGENAVITLTFEKFDLEESPANMSKCAFDYLEIRDGISHVDALIDFFCGKVIPNPITSSSNKLFIQFHSDSQTSKSGFKINYTTKNSSCGGLYEVLNTTQTVTSPNYPSPYPPLLRCRFHFKLQREWSHRIQLKFTTFDISCENGDFIEFTGEYNSIEPYRMCGKKSHPLLMGRHGLWMSFVSGAVSGSNKGFSLDFEILNCNQTFSADSGFILNNNYPYFTYRTICVINITAPVGYTISIYFHEFKFGWARGDQCDKRRMEIRNGLSLTSPPFATLCPGSVPNPVFSSKNEVSIKVFASQSSYKFYLLYTTTNMGSGCGGNITSINGTFTSPLYPNPYRRSAECIWYVQSLGIHSLSISFTDFEFTSTAGCTTNFVELYEGSAVNNEKKIVRYCGHVSKN</sequence>
<evidence type="ECO:0000256" key="12">
    <source>
        <dbReference type="ARBA" id="ARBA00022753"/>
    </source>
</evidence>
<evidence type="ECO:0000256" key="1">
    <source>
        <dbReference type="ARBA" id="ARBA00004177"/>
    </source>
</evidence>
<evidence type="ECO:0000256" key="14">
    <source>
        <dbReference type="ARBA" id="ARBA00023098"/>
    </source>
</evidence>
<evidence type="ECO:0000256" key="9">
    <source>
        <dbReference type="ARBA" id="ARBA00022685"/>
    </source>
</evidence>
<feature type="domain" description="CUB" evidence="28">
    <location>
        <begin position="483"/>
        <end position="599"/>
    </location>
</feature>
<comment type="caution">
    <text evidence="27">Lacks conserved residue(s) required for the propagation of feature annotation.</text>
</comment>
<feature type="disulfide bond" evidence="27">
    <location>
        <begin position="429"/>
        <end position="438"/>
    </location>
</feature>
<feature type="disulfide bond" evidence="26">
    <location>
        <begin position="1425"/>
        <end position="1452"/>
    </location>
</feature>
<evidence type="ECO:0000256" key="19">
    <source>
        <dbReference type="ARBA" id="ARBA00023221"/>
    </source>
</evidence>
<dbReference type="PROSITE" id="PS01186">
    <property type="entry name" value="EGF_2"/>
    <property type="match status" value="2"/>
</dbReference>
<dbReference type="PANTHER" id="PTHR24251:SF37">
    <property type="entry name" value="CUB DOMAIN-CONTAINING PROTEIN"/>
    <property type="match status" value="1"/>
</dbReference>
<feature type="domain" description="CUB" evidence="28">
    <location>
        <begin position="2689"/>
        <end position="2799"/>
    </location>
</feature>
<dbReference type="Gene3D" id="2.60.120.290">
    <property type="entry name" value="Spermadhesin, CUB domain"/>
    <property type="match status" value="26"/>
</dbReference>
<feature type="domain" description="CUB" evidence="28">
    <location>
        <begin position="1656"/>
        <end position="1768"/>
    </location>
</feature>
<keyword evidence="12" id="KW-0967">Endosome</keyword>
<evidence type="ECO:0000313" key="32">
    <source>
        <dbReference type="Proteomes" id="UP000285301"/>
    </source>
</evidence>
<comment type="subcellular location">
    <subcellularLocation>
        <location evidence="2">Cell membrane</location>
        <topology evidence="2">Peripheral membrane protein</topology>
    </subcellularLocation>
    <subcellularLocation>
        <location evidence="1">Endosome</location>
    </subcellularLocation>
    <subcellularLocation>
        <location evidence="22">Lysosome membrane</location>
        <topology evidence="22">Peripheral membrane protein</topology>
    </subcellularLocation>
</comment>
<dbReference type="SUPFAM" id="SSF57184">
    <property type="entry name" value="Growth factor receptor domain"/>
    <property type="match status" value="1"/>
</dbReference>
<comment type="function">
    <text evidence="24">Endocytic receptor which plays a role in lipoprotein, vitamin and iron metabolism by facilitating their uptake. Acts together with LRP2 to mediate endocytosis of high-density lipoproteins, GC, hemoglobin, ALB, TF and SCGB1A1. Acts together with AMN to mediate endocytosis of the CBLIF-cobalamin complex. Binds to ALB, MB, Kappa and lambda-light chains, TF, hemoglobin, GC, SCGB1A1, APOA1, high density lipoprotein, and the CBLIF-cobalamin complex. Ligand binding requires calcium. Serves as important transporter in several absorptive epithelia, including intestine, renal proximal tubules and embryonic yolk sac. May play an important role in the development of the peri-implantation embryo through internalization of APOA1 and cholesterol. Binds to LGALS3 at the maternal-fetal interface.</text>
</comment>
<dbReference type="InterPro" id="IPR001881">
    <property type="entry name" value="EGF-like_Ca-bd_dom"/>
</dbReference>
<reference evidence="31" key="2">
    <citation type="submission" date="2018-11" db="EMBL/GenBank/DDBJ databases">
        <title>Trombidioid mite genomics.</title>
        <authorList>
            <person name="Dong X."/>
        </authorList>
    </citation>
    <scope>NUCLEOTIDE SEQUENCE</scope>
    <source>
        <strain evidence="31">UoL-WK</strain>
    </source>
</reference>
<dbReference type="STRING" id="1965070.A0A3S3P5I2"/>
<dbReference type="GO" id="GO:0031419">
    <property type="term" value="F:cobalamin binding"/>
    <property type="evidence" value="ECO:0007669"/>
    <property type="project" value="UniProtKB-KW"/>
</dbReference>